<reference evidence="22" key="1">
    <citation type="submission" date="2021-02" db="EMBL/GenBank/DDBJ databases">
        <authorList>
            <person name="Nowell W R."/>
        </authorList>
    </citation>
    <scope>NUCLEOTIDE SEQUENCE</scope>
</reference>
<feature type="transmembrane region" description="Helical" evidence="18">
    <location>
        <begin position="545"/>
        <end position="565"/>
    </location>
</feature>
<dbReference type="PROSITE" id="PS51671">
    <property type="entry name" value="ACT"/>
    <property type="match status" value="1"/>
</dbReference>
<keyword evidence="7 18" id="KW-0812">Transmembrane</keyword>
<evidence type="ECO:0000259" key="20">
    <source>
        <dbReference type="PROSITE" id="PS51671"/>
    </source>
</evidence>
<dbReference type="CDD" id="cd03347">
    <property type="entry name" value="eu_PheOH"/>
    <property type="match status" value="1"/>
</dbReference>
<evidence type="ECO:0000256" key="3">
    <source>
        <dbReference type="ARBA" id="ARBA00004141"/>
    </source>
</evidence>
<dbReference type="GO" id="GO:0012505">
    <property type="term" value="C:endomembrane system"/>
    <property type="evidence" value="ECO:0007669"/>
    <property type="project" value="UniProtKB-ARBA"/>
</dbReference>
<evidence type="ECO:0000313" key="24">
    <source>
        <dbReference type="Proteomes" id="UP000663844"/>
    </source>
</evidence>
<dbReference type="Proteomes" id="UP000663868">
    <property type="component" value="Unassembled WGS sequence"/>
</dbReference>
<sequence length="607" mass="69019">MGTLSEAGGDRMAHEESKNDMAGKFGSTENEEPSTKTSLIFSLHEEVGALARALHVFEKHGINLLHIESRLSRQNKTDHEFYVECDNSMGSVADAIKQLRQESKYIHILSRAHKSLDESVPWFPRKMRDLDQFANRVLSYGSELDSDHPGFRDVLYRKRRKEFADIAHQYRHNQPIPRVTYTEQEISTWATVFRELTQLYPKHACKEFNNIFPLLIDNCGYNETNIPQLEEVSQFLQDCSGFRLRPVAGLLSSRDFLAGLAFRVFHSTQYIRHHSVPMYTPEPDICHELLGHVPLFADPDFAEFSQEIGMASLGAPDEYITRLATLYWFTVEFGLCTENDERKAYGAGLLSSFGELQYCVSDKPSIMPFDPFRASIQPYPITSFQPTYFLAESFKDAKEKLRQYAMTIPRPFSVYYNPYTQSMEVIDGKEQIVNMVRTLRNFLYCEKKKMRQLFTISGRYAATEDVSITSQVSGLSWDTRLKGFGICLLICVVLGIIATIVYFTGGSLSGFAILYSLAVIFGLGSTLFLMGPMNQLRKMFDSSRFIATIVFLICVAMTLVSAIAIKVAVLVLLFVILQFLALLWYTLSYIPYARNVIKSCCGALMRG</sequence>
<dbReference type="PANTHER" id="PTHR11473:SF24">
    <property type="entry name" value="PHENYLALANINE-4-HYDROXYLASE"/>
    <property type="match status" value="1"/>
</dbReference>
<feature type="domain" description="Biopterin-dependent aromatic amino acid hydroxylase family profile" evidence="19">
    <location>
        <begin position="108"/>
        <end position="454"/>
    </location>
</feature>
<dbReference type="InterPro" id="IPR036951">
    <property type="entry name" value="ArAA_hydroxylase_sf"/>
</dbReference>
<comment type="catalytic activity">
    <reaction evidence="1">
        <text>(6R)-L-erythro-5,6,7,8-tetrahydrobiopterin + L-phenylalanine + O2 = (4aS,6R)-4a-hydroxy-L-erythro-5,6,7,8-tetrahydrobiopterin + L-tyrosine</text>
        <dbReference type="Rhea" id="RHEA:20273"/>
        <dbReference type="ChEBI" id="CHEBI:15379"/>
        <dbReference type="ChEBI" id="CHEBI:15642"/>
        <dbReference type="ChEBI" id="CHEBI:58095"/>
        <dbReference type="ChEBI" id="CHEBI:58315"/>
        <dbReference type="ChEBI" id="CHEBI:59560"/>
        <dbReference type="EC" id="1.14.16.1"/>
    </reaction>
</comment>
<evidence type="ECO:0000256" key="4">
    <source>
        <dbReference type="ARBA" id="ARBA00005088"/>
    </source>
</evidence>
<dbReference type="FunFam" id="1.10.800.10:FF:000004">
    <property type="entry name" value="Tyrosine 3-monooxygenase"/>
    <property type="match status" value="1"/>
</dbReference>
<evidence type="ECO:0000256" key="10">
    <source>
        <dbReference type="ARBA" id="ARBA00023002"/>
    </source>
</evidence>
<dbReference type="Proteomes" id="UP000663844">
    <property type="component" value="Unassembled WGS sequence"/>
</dbReference>
<evidence type="ECO:0000256" key="16">
    <source>
        <dbReference type="PIRSR" id="PIRSR601273-2"/>
    </source>
</evidence>
<organism evidence="22 24">
    <name type="scientific">Adineta steineri</name>
    <dbReference type="NCBI Taxonomy" id="433720"/>
    <lineage>
        <taxon>Eukaryota</taxon>
        <taxon>Metazoa</taxon>
        <taxon>Spiralia</taxon>
        <taxon>Gnathifera</taxon>
        <taxon>Rotifera</taxon>
        <taxon>Eurotatoria</taxon>
        <taxon>Bdelloidea</taxon>
        <taxon>Adinetida</taxon>
        <taxon>Adinetidae</taxon>
        <taxon>Adineta</taxon>
    </lineage>
</organism>
<comment type="pathway">
    <text evidence="4">Amino-acid degradation; L-phenylalanine degradation; acetoacetate and fumarate from L-phenylalanine: step 1/6.</text>
</comment>
<proteinExistence type="inferred from homology"/>
<comment type="subcellular location">
    <subcellularLocation>
        <location evidence="3">Membrane</location>
        <topology evidence="3">Multi-pass membrane protein</topology>
    </subcellularLocation>
</comment>
<comment type="caution">
    <text evidence="22">The sequence shown here is derived from an EMBL/GenBank/DDBJ whole genome shotgun (WGS) entry which is preliminary data.</text>
</comment>
<feature type="domain" description="ACT" evidence="20">
    <location>
        <begin position="38"/>
        <end position="111"/>
    </location>
</feature>
<dbReference type="InterPro" id="IPR018301">
    <property type="entry name" value="ArAA_hydroxylase_Fe/CU_BS"/>
</dbReference>
<evidence type="ECO:0000313" key="23">
    <source>
        <dbReference type="EMBL" id="CAF3773980.1"/>
    </source>
</evidence>
<evidence type="ECO:0000256" key="1">
    <source>
        <dbReference type="ARBA" id="ARBA00001060"/>
    </source>
</evidence>
<dbReference type="CDD" id="cd04904">
    <property type="entry name" value="ACT_AAAH"/>
    <property type="match status" value="1"/>
</dbReference>
<evidence type="ECO:0000256" key="12">
    <source>
        <dbReference type="ARBA" id="ARBA00023033"/>
    </source>
</evidence>
<keyword evidence="13 18" id="KW-0472">Membrane</keyword>
<dbReference type="SUPFAM" id="SSF55021">
    <property type="entry name" value="ACT-like"/>
    <property type="match status" value="1"/>
</dbReference>
<dbReference type="InterPro" id="IPR001273">
    <property type="entry name" value="ArAA_hydroxylase"/>
</dbReference>
<dbReference type="GO" id="GO:0016020">
    <property type="term" value="C:membrane"/>
    <property type="evidence" value="ECO:0007669"/>
    <property type="project" value="UniProtKB-SubCell"/>
</dbReference>
<dbReference type="Proteomes" id="UP000663881">
    <property type="component" value="Unassembled WGS sequence"/>
</dbReference>
<keyword evidence="10" id="KW-0560">Oxidoreductase</keyword>
<gene>
    <name evidence="23" type="ORF">KXQ929_LOCUS15533</name>
    <name evidence="21" type="ORF">OKA104_LOCUS392</name>
    <name evidence="22" type="ORF">OXD698_LOCUS1818</name>
</gene>
<dbReference type="Pfam" id="PF01842">
    <property type="entry name" value="ACT"/>
    <property type="match status" value="1"/>
</dbReference>
<evidence type="ECO:0000259" key="19">
    <source>
        <dbReference type="PROSITE" id="PS51410"/>
    </source>
</evidence>
<evidence type="ECO:0000256" key="2">
    <source>
        <dbReference type="ARBA" id="ARBA00001954"/>
    </source>
</evidence>
<dbReference type="GO" id="GO:0004505">
    <property type="term" value="F:phenylalanine 4-monooxygenase activity"/>
    <property type="evidence" value="ECO:0007669"/>
    <property type="project" value="UniProtKB-EC"/>
</dbReference>
<evidence type="ECO:0000256" key="11">
    <source>
        <dbReference type="ARBA" id="ARBA00023004"/>
    </source>
</evidence>
<evidence type="ECO:0000313" key="21">
    <source>
        <dbReference type="EMBL" id="CAF3482365.1"/>
    </source>
</evidence>
<keyword evidence="12" id="KW-0503">Monooxygenase</keyword>
<evidence type="ECO:0000313" key="22">
    <source>
        <dbReference type="EMBL" id="CAF3509984.1"/>
    </source>
</evidence>
<dbReference type="GO" id="GO:0006559">
    <property type="term" value="P:L-phenylalanine catabolic process"/>
    <property type="evidence" value="ECO:0007669"/>
    <property type="project" value="UniProtKB-UniPathway"/>
</dbReference>
<keyword evidence="14" id="KW-0585">Phenylalanine catabolism</keyword>
<evidence type="ECO:0000256" key="17">
    <source>
        <dbReference type="SAM" id="MobiDB-lite"/>
    </source>
</evidence>
<evidence type="ECO:0000256" key="9">
    <source>
        <dbReference type="ARBA" id="ARBA00022989"/>
    </source>
</evidence>
<dbReference type="InterPro" id="IPR036329">
    <property type="entry name" value="Aro-AA_hydroxylase_C_sf"/>
</dbReference>
<accession>A0A818HJY6</accession>
<dbReference type="GO" id="GO:0005506">
    <property type="term" value="F:iron ion binding"/>
    <property type="evidence" value="ECO:0007669"/>
    <property type="project" value="InterPro"/>
</dbReference>
<dbReference type="Gene3D" id="1.10.800.10">
    <property type="entry name" value="Aromatic amino acid hydroxylase"/>
    <property type="match status" value="1"/>
</dbReference>
<feature type="compositionally biased region" description="Basic and acidic residues" evidence="17">
    <location>
        <begin position="8"/>
        <end position="21"/>
    </location>
</feature>
<keyword evidence="8 16" id="KW-0479">Metal-binding</keyword>
<evidence type="ECO:0000256" key="6">
    <source>
        <dbReference type="ARBA" id="ARBA00011995"/>
    </source>
</evidence>
<dbReference type="EMBL" id="CAJOAZ010000055">
    <property type="protein sequence ID" value="CAF3509984.1"/>
    <property type="molecule type" value="Genomic_DNA"/>
</dbReference>
<evidence type="ECO:0000256" key="8">
    <source>
        <dbReference type="ARBA" id="ARBA00022723"/>
    </source>
</evidence>
<feature type="transmembrane region" description="Helical" evidence="18">
    <location>
        <begin position="511"/>
        <end position="533"/>
    </location>
</feature>
<feature type="transmembrane region" description="Helical" evidence="18">
    <location>
        <begin position="571"/>
        <end position="590"/>
    </location>
</feature>
<evidence type="ECO:0000256" key="5">
    <source>
        <dbReference type="ARBA" id="ARBA00009712"/>
    </source>
</evidence>
<dbReference type="PROSITE" id="PS00367">
    <property type="entry name" value="BH4_AAA_HYDROXYL_1"/>
    <property type="match status" value="1"/>
</dbReference>
<feature type="region of interest" description="Disordered" evidence="17">
    <location>
        <begin position="1"/>
        <end position="32"/>
    </location>
</feature>
<dbReference type="GO" id="GO:0046189">
    <property type="term" value="P:phenol-containing compound biosynthetic process"/>
    <property type="evidence" value="ECO:0007669"/>
    <property type="project" value="UniProtKB-ARBA"/>
</dbReference>
<dbReference type="AlphaFoldDB" id="A0A818HJY6"/>
<keyword evidence="9 18" id="KW-1133">Transmembrane helix</keyword>
<dbReference type="EMBL" id="CAJOAY010000008">
    <property type="protein sequence ID" value="CAF3482365.1"/>
    <property type="molecule type" value="Genomic_DNA"/>
</dbReference>
<dbReference type="EMBL" id="CAJOBB010000905">
    <property type="protein sequence ID" value="CAF3773980.1"/>
    <property type="molecule type" value="Genomic_DNA"/>
</dbReference>
<dbReference type="InterPro" id="IPR019774">
    <property type="entry name" value="Aromatic-AA_hydroxylase_C"/>
</dbReference>
<dbReference type="PRINTS" id="PR00372">
    <property type="entry name" value="FYWHYDRXLASE"/>
</dbReference>
<name>A0A818HJY6_9BILA</name>
<dbReference type="GO" id="GO:0016192">
    <property type="term" value="P:vesicle-mediated transport"/>
    <property type="evidence" value="ECO:0007669"/>
    <property type="project" value="InterPro"/>
</dbReference>
<feature type="binding site" evidence="16">
    <location>
        <position position="292"/>
    </location>
    <ligand>
        <name>Fe cation</name>
        <dbReference type="ChEBI" id="CHEBI:24875"/>
    </ligand>
</feature>
<dbReference type="PANTHER" id="PTHR11473">
    <property type="entry name" value="AROMATIC AMINO ACID HYDROXYLASE"/>
    <property type="match status" value="1"/>
</dbReference>
<dbReference type="InterPro" id="IPR041912">
    <property type="entry name" value="Euk_PheOH_cat"/>
</dbReference>
<dbReference type="InterPro" id="IPR005961">
    <property type="entry name" value="Phe-4-hydroxylase_tetra"/>
</dbReference>
<keyword evidence="11 16" id="KW-0408">Iron</keyword>
<dbReference type="EC" id="1.14.16.1" evidence="6"/>
<evidence type="ECO:0000256" key="15">
    <source>
        <dbReference type="ARBA" id="ARBA00029922"/>
    </source>
</evidence>
<dbReference type="InterPro" id="IPR045865">
    <property type="entry name" value="ACT-like_dom_sf"/>
</dbReference>
<comment type="similarity">
    <text evidence="5">Belongs to the biopterin-dependent aromatic amino acid hydroxylase family.</text>
</comment>
<dbReference type="Pfam" id="PF04178">
    <property type="entry name" value="Got1"/>
    <property type="match status" value="1"/>
</dbReference>
<dbReference type="SUPFAM" id="SSF56534">
    <property type="entry name" value="Aromatic aminoacid monoxygenases, catalytic and oligomerization domains"/>
    <property type="match status" value="1"/>
</dbReference>
<dbReference type="GO" id="GO:0005737">
    <property type="term" value="C:cytoplasm"/>
    <property type="evidence" value="ECO:0007669"/>
    <property type="project" value="UniProtKB-ARBA"/>
</dbReference>
<protein>
    <recommendedName>
        <fullName evidence="6">phenylalanine 4-monooxygenase</fullName>
        <ecNumber evidence="6">1.14.16.1</ecNumber>
    </recommendedName>
    <alternativeName>
        <fullName evidence="15">Phe-4-monooxygenase</fullName>
    </alternativeName>
</protein>
<dbReference type="InterPro" id="IPR007305">
    <property type="entry name" value="Vesicle_transpt_Got1/SFT2"/>
</dbReference>
<dbReference type="Pfam" id="PF00351">
    <property type="entry name" value="Biopterin_H"/>
    <property type="match status" value="1"/>
</dbReference>
<feature type="binding site" evidence="16">
    <location>
        <position position="287"/>
    </location>
    <ligand>
        <name>Fe cation</name>
        <dbReference type="ChEBI" id="CHEBI:24875"/>
    </ligand>
</feature>
<dbReference type="PROSITE" id="PS51410">
    <property type="entry name" value="BH4_AAA_HYDROXYL_2"/>
    <property type="match status" value="1"/>
</dbReference>
<feature type="binding site" evidence="16">
    <location>
        <position position="332"/>
    </location>
    <ligand>
        <name>Fe cation</name>
        <dbReference type="ChEBI" id="CHEBI:24875"/>
    </ligand>
</feature>
<evidence type="ECO:0000256" key="7">
    <source>
        <dbReference type="ARBA" id="ARBA00022692"/>
    </source>
</evidence>
<evidence type="ECO:0000256" key="13">
    <source>
        <dbReference type="ARBA" id="ARBA00023136"/>
    </source>
</evidence>
<dbReference type="NCBIfam" id="TIGR01268">
    <property type="entry name" value="Phe4hydrox_tetr"/>
    <property type="match status" value="1"/>
</dbReference>
<evidence type="ECO:0000256" key="18">
    <source>
        <dbReference type="SAM" id="Phobius"/>
    </source>
</evidence>
<dbReference type="UniPathway" id="UPA00139">
    <property type="reaction ID" value="UER00337"/>
</dbReference>
<feature type="transmembrane region" description="Helical" evidence="18">
    <location>
        <begin position="483"/>
        <end position="505"/>
    </location>
</feature>
<comment type="cofactor">
    <cofactor evidence="2 16">
        <name>Fe(2+)</name>
        <dbReference type="ChEBI" id="CHEBI:29033"/>
    </cofactor>
</comment>
<evidence type="ECO:0000256" key="14">
    <source>
        <dbReference type="ARBA" id="ARBA00023232"/>
    </source>
</evidence>
<dbReference type="InterPro" id="IPR002912">
    <property type="entry name" value="ACT_dom"/>
</dbReference>